<feature type="transmembrane region" description="Helical" evidence="6">
    <location>
        <begin position="181"/>
        <end position="202"/>
    </location>
</feature>
<feature type="transmembrane region" description="Helical" evidence="6">
    <location>
        <begin position="317"/>
        <end position="334"/>
    </location>
</feature>
<feature type="transmembrane region" description="Helical" evidence="6">
    <location>
        <begin position="340"/>
        <end position="358"/>
    </location>
</feature>
<gene>
    <name evidence="8" type="ORF">DOS83_09945</name>
</gene>
<evidence type="ECO:0000313" key="9">
    <source>
        <dbReference type="Proteomes" id="UP000256562"/>
    </source>
</evidence>
<evidence type="ECO:0000256" key="3">
    <source>
        <dbReference type="ARBA" id="ARBA00022692"/>
    </source>
</evidence>
<evidence type="ECO:0000256" key="4">
    <source>
        <dbReference type="ARBA" id="ARBA00022989"/>
    </source>
</evidence>
<protein>
    <submittedName>
        <fullName evidence="8">ABC transporter permease</fullName>
    </submittedName>
</protein>
<proteinExistence type="predicted"/>
<evidence type="ECO:0000256" key="1">
    <source>
        <dbReference type="ARBA" id="ARBA00004651"/>
    </source>
</evidence>
<reference evidence="8 9" key="1">
    <citation type="journal article" date="2018" name="Vet. Microbiol.">
        <title>Characterisation of Staphylococcus felis isolated from cats using whole genome sequencing.</title>
        <authorList>
            <person name="Worthing K."/>
            <person name="Pang S."/>
            <person name="Trott D.J."/>
            <person name="Abraham S."/>
            <person name="Coombs G.W."/>
            <person name="Jordan D."/>
            <person name="McIntyre L."/>
            <person name="Davies M.R."/>
            <person name="Norris J."/>
        </authorList>
    </citation>
    <scope>NUCLEOTIDE SEQUENCE [LARGE SCALE GENOMIC DNA]</scope>
    <source>
        <strain evidence="8 9">F9</strain>
    </source>
</reference>
<dbReference type="RefSeq" id="WP_116094878.1">
    <property type="nucleotide sequence ID" value="NZ_QKXN01000062.1"/>
</dbReference>
<dbReference type="GO" id="GO:0005886">
    <property type="term" value="C:plasma membrane"/>
    <property type="evidence" value="ECO:0007669"/>
    <property type="project" value="UniProtKB-SubCell"/>
</dbReference>
<dbReference type="Pfam" id="PF12698">
    <property type="entry name" value="ABC2_membrane_3"/>
    <property type="match status" value="1"/>
</dbReference>
<dbReference type="InterPro" id="IPR051449">
    <property type="entry name" value="ABC-2_transporter_component"/>
</dbReference>
<evidence type="ECO:0000256" key="2">
    <source>
        <dbReference type="ARBA" id="ARBA00022475"/>
    </source>
</evidence>
<keyword evidence="2" id="KW-1003">Cell membrane</keyword>
<dbReference type="InterPro" id="IPR013525">
    <property type="entry name" value="ABC2_TM"/>
</dbReference>
<evidence type="ECO:0000313" key="8">
    <source>
        <dbReference type="EMBL" id="REH92781.1"/>
    </source>
</evidence>
<feature type="transmembrane region" description="Helical" evidence="6">
    <location>
        <begin position="235"/>
        <end position="260"/>
    </location>
</feature>
<feature type="transmembrane region" description="Helical" evidence="6">
    <location>
        <begin position="370"/>
        <end position="389"/>
    </location>
</feature>
<dbReference type="OrthoDB" id="9768837at2"/>
<name>A0A3E0IMR8_9STAP</name>
<evidence type="ECO:0000259" key="7">
    <source>
        <dbReference type="Pfam" id="PF12698"/>
    </source>
</evidence>
<accession>A0A3E0IMR8</accession>
<dbReference type="PANTHER" id="PTHR30294">
    <property type="entry name" value="MEMBRANE COMPONENT OF ABC TRANSPORTER YHHJ-RELATED"/>
    <property type="match status" value="1"/>
</dbReference>
<dbReference type="Proteomes" id="UP000256562">
    <property type="component" value="Unassembled WGS sequence"/>
</dbReference>
<organism evidence="8 9">
    <name type="scientific">Staphylococcus felis</name>
    <dbReference type="NCBI Taxonomy" id="46127"/>
    <lineage>
        <taxon>Bacteria</taxon>
        <taxon>Bacillati</taxon>
        <taxon>Bacillota</taxon>
        <taxon>Bacilli</taxon>
        <taxon>Bacillales</taxon>
        <taxon>Staphylococcaceae</taxon>
        <taxon>Staphylococcus</taxon>
    </lineage>
</organism>
<feature type="domain" description="ABC-2 type transporter transmembrane" evidence="7">
    <location>
        <begin position="19"/>
        <end position="389"/>
    </location>
</feature>
<feature type="transmembrane region" description="Helical" evidence="6">
    <location>
        <begin position="280"/>
        <end position="305"/>
    </location>
</feature>
<feature type="transmembrane region" description="Helical" evidence="6">
    <location>
        <begin position="20"/>
        <end position="38"/>
    </location>
</feature>
<keyword evidence="4 6" id="KW-1133">Transmembrane helix</keyword>
<comment type="subcellular location">
    <subcellularLocation>
        <location evidence="1">Cell membrane</location>
        <topology evidence="1">Multi-pass membrane protein</topology>
    </subcellularLocation>
</comment>
<keyword evidence="3 6" id="KW-0812">Transmembrane</keyword>
<evidence type="ECO:0000256" key="5">
    <source>
        <dbReference type="ARBA" id="ARBA00023136"/>
    </source>
</evidence>
<dbReference type="EMBL" id="QKXQ01000455">
    <property type="protein sequence ID" value="REH92781.1"/>
    <property type="molecule type" value="Genomic_DNA"/>
</dbReference>
<dbReference type="PANTHER" id="PTHR30294:SF29">
    <property type="entry name" value="MULTIDRUG ABC TRANSPORTER PERMEASE YBHS-RELATED"/>
    <property type="match status" value="1"/>
</dbReference>
<sequence>MSKFWATFKLTYSKKLKSKAFIITTIFMILVIVLGANIDKIASMFQGDDNQKIGIITQDQSLYQAIQSQGERLNEETNYSRMTEREAKAKIKDESLDKAYMITESKDHLLSAQILTREASTQSDKAELSAILSQIQTQKVANDLGLNATNLQQLQREVSVQDQLVSNSDESSYNTNKEEEVFSKIIVMVGTFMMFFIILTYAQQIAMELATEKVSRVSEMIITSVKPTIHILAKISAVLTVALTQILVLGVTSVIAYVAFDLQDKLSELDIHLTGHMIRLIIFAVIFLILGVLTYVILASIFGNLTARIEDMAQSMMPLNLLMIAAFYAGYFGAMNPNSMIIKVLSYVPFFSPFVTLTRMSLPETPTFEGIIVIVIHMILIGLLIWIAAKTYRNAVLIFEKGVIKSLKRVIPKKS</sequence>
<dbReference type="GO" id="GO:0140359">
    <property type="term" value="F:ABC-type transporter activity"/>
    <property type="evidence" value="ECO:0007669"/>
    <property type="project" value="InterPro"/>
</dbReference>
<keyword evidence="5 6" id="KW-0472">Membrane</keyword>
<evidence type="ECO:0000256" key="6">
    <source>
        <dbReference type="SAM" id="Phobius"/>
    </source>
</evidence>
<dbReference type="AlphaFoldDB" id="A0A3E0IMR8"/>
<comment type="caution">
    <text evidence="8">The sequence shown here is derived from an EMBL/GenBank/DDBJ whole genome shotgun (WGS) entry which is preliminary data.</text>
</comment>